<dbReference type="Gene3D" id="3.40.630.30">
    <property type="match status" value="1"/>
</dbReference>
<dbReference type="GO" id="GO:0016747">
    <property type="term" value="F:acyltransferase activity, transferring groups other than amino-acyl groups"/>
    <property type="evidence" value="ECO:0007669"/>
    <property type="project" value="InterPro"/>
</dbReference>
<dbReference type="AlphaFoldDB" id="A0A378IF92"/>
<dbReference type="SUPFAM" id="SSF55729">
    <property type="entry name" value="Acyl-CoA N-acyltransferases (Nat)"/>
    <property type="match status" value="1"/>
</dbReference>
<protein>
    <submittedName>
        <fullName evidence="3">GNAT family acetyltransferase</fullName>
    </submittedName>
</protein>
<feature type="domain" description="N-acetyltransferase" evidence="1">
    <location>
        <begin position="9"/>
        <end position="106"/>
    </location>
</feature>
<evidence type="ECO:0000313" key="2">
    <source>
        <dbReference type="EMBL" id="KTC86276.1"/>
    </source>
</evidence>
<dbReference type="InterPro" id="IPR051531">
    <property type="entry name" value="N-acetyltransferase"/>
</dbReference>
<evidence type="ECO:0000313" key="4">
    <source>
        <dbReference type="Proteomes" id="UP000054854"/>
    </source>
</evidence>
<dbReference type="EMBL" id="LNXX01000027">
    <property type="protein sequence ID" value="KTC86276.1"/>
    <property type="molecule type" value="Genomic_DNA"/>
</dbReference>
<accession>A0A378IF92</accession>
<dbReference type="PANTHER" id="PTHR43792:SF1">
    <property type="entry name" value="N-ACETYLTRANSFERASE DOMAIN-CONTAINING PROTEIN"/>
    <property type="match status" value="1"/>
</dbReference>
<proteinExistence type="predicted"/>
<dbReference type="InterPro" id="IPR016181">
    <property type="entry name" value="Acyl_CoA_acyltransferase"/>
</dbReference>
<dbReference type="Proteomes" id="UP000255316">
    <property type="component" value="Unassembled WGS sequence"/>
</dbReference>
<dbReference type="Proteomes" id="UP000054854">
    <property type="component" value="Unassembled WGS sequence"/>
</dbReference>
<dbReference type="EMBL" id="UGNX01000001">
    <property type="protein sequence ID" value="STX33887.1"/>
    <property type="molecule type" value="Genomic_DNA"/>
</dbReference>
<evidence type="ECO:0000313" key="5">
    <source>
        <dbReference type="Proteomes" id="UP000255316"/>
    </source>
</evidence>
<reference evidence="3 5" key="2">
    <citation type="submission" date="2018-06" db="EMBL/GenBank/DDBJ databases">
        <authorList>
            <consortium name="Pathogen Informatics"/>
            <person name="Doyle S."/>
        </authorList>
    </citation>
    <scope>NUCLEOTIDE SEQUENCE [LARGE SCALE GENOMIC DNA]</scope>
    <source>
        <strain evidence="3 5">NCTC12438</strain>
    </source>
</reference>
<evidence type="ECO:0000259" key="1">
    <source>
        <dbReference type="Pfam" id="PF13302"/>
    </source>
</evidence>
<name>A0A378IF92_9GAMM</name>
<sequence length="110" mass="12855">MSILVETSRLLIKTPILDDLEYWYFLHSDEHVMEYMGGVQSKSVIQEWLQSDILHYNKHHFTMGSIFEKNNNEFIGRAGLVYLDHNENQPDIEIGYVLHKNTGGRGMELN</sequence>
<organism evidence="3 5">
    <name type="scientific">Legionella cincinnatiensis</name>
    <dbReference type="NCBI Taxonomy" id="28085"/>
    <lineage>
        <taxon>Bacteria</taxon>
        <taxon>Pseudomonadati</taxon>
        <taxon>Pseudomonadota</taxon>
        <taxon>Gammaproteobacteria</taxon>
        <taxon>Legionellales</taxon>
        <taxon>Legionellaceae</taxon>
        <taxon>Legionella</taxon>
    </lineage>
</organism>
<evidence type="ECO:0000313" key="3">
    <source>
        <dbReference type="EMBL" id="STX33887.1"/>
    </source>
</evidence>
<gene>
    <name evidence="2" type="ORF">Lcin_1736</name>
    <name evidence="3" type="ORF">NCTC12438_00467</name>
</gene>
<keyword evidence="4" id="KW-1185">Reference proteome</keyword>
<dbReference type="Pfam" id="PF13302">
    <property type="entry name" value="Acetyltransf_3"/>
    <property type="match status" value="1"/>
</dbReference>
<dbReference type="InterPro" id="IPR000182">
    <property type="entry name" value="GNAT_dom"/>
</dbReference>
<dbReference type="PANTHER" id="PTHR43792">
    <property type="entry name" value="GNAT FAMILY, PUTATIVE (AFU_ORTHOLOGUE AFUA_3G00765)-RELATED-RELATED"/>
    <property type="match status" value="1"/>
</dbReference>
<dbReference type="STRING" id="28085.Lcin_1736"/>
<keyword evidence="3" id="KW-0808">Transferase</keyword>
<reference evidence="2 4" key="1">
    <citation type="submission" date="2015-11" db="EMBL/GenBank/DDBJ databases">
        <title>Genomic analysis of 38 Legionella species identifies large and diverse effector repertoires.</title>
        <authorList>
            <person name="Burstein D."/>
            <person name="Amaro F."/>
            <person name="Zusman T."/>
            <person name="Lifshitz Z."/>
            <person name="Cohen O."/>
            <person name="Gilbert J.A."/>
            <person name="Pupko T."/>
            <person name="Shuman H.A."/>
            <person name="Segal G."/>
        </authorList>
    </citation>
    <scope>NUCLEOTIDE SEQUENCE [LARGE SCALE GENOMIC DNA]</scope>
    <source>
        <strain evidence="2 4">CDC#72-OH-14</strain>
    </source>
</reference>